<keyword evidence="3" id="KW-1185">Reference proteome</keyword>
<evidence type="ECO:0000256" key="1">
    <source>
        <dbReference type="SAM" id="MobiDB-lite"/>
    </source>
</evidence>
<name>A0A162F135_9CRUS</name>
<accession>A0A162F135</accession>
<dbReference type="Proteomes" id="UP000076858">
    <property type="component" value="Unassembled WGS sequence"/>
</dbReference>
<gene>
    <name evidence="2" type="ORF">APZ42_004055</name>
</gene>
<dbReference type="EMBL" id="LRGB01012333">
    <property type="protein sequence ID" value="KZR99892.1"/>
    <property type="molecule type" value="Genomic_DNA"/>
</dbReference>
<evidence type="ECO:0000313" key="3">
    <source>
        <dbReference type="Proteomes" id="UP000076858"/>
    </source>
</evidence>
<sequence length="74" mass="8252">MPRAPPLTTLKLSGAIRLQATLLSLHFTILPRMPLVALILRPQNTTLQMVPRTTPQLWNTTPPEGGISYYNQNS</sequence>
<dbReference type="AlphaFoldDB" id="A0A162F135"/>
<comment type="caution">
    <text evidence="2">The sequence shown here is derived from an EMBL/GenBank/DDBJ whole genome shotgun (WGS) entry which is preliminary data.</text>
</comment>
<organism evidence="2 3">
    <name type="scientific">Daphnia magna</name>
    <dbReference type="NCBI Taxonomy" id="35525"/>
    <lineage>
        <taxon>Eukaryota</taxon>
        <taxon>Metazoa</taxon>
        <taxon>Ecdysozoa</taxon>
        <taxon>Arthropoda</taxon>
        <taxon>Crustacea</taxon>
        <taxon>Branchiopoda</taxon>
        <taxon>Diplostraca</taxon>
        <taxon>Cladocera</taxon>
        <taxon>Anomopoda</taxon>
        <taxon>Daphniidae</taxon>
        <taxon>Daphnia</taxon>
    </lineage>
</organism>
<reference evidence="2 3" key="1">
    <citation type="submission" date="2016-03" db="EMBL/GenBank/DDBJ databases">
        <title>EvidentialGene: Evidence-directed Construction of Genes on Genomes.</title>
        <authorList>
            <person name="Gilbert D.G."/>
            <person name="Choi J.-H."/>
            <person name="Mockaitis K."/>
            <person name="Colbourne J."/>
            <person name="Pfrender M."/>
        </authorList>
    </citation>
    <scope>NUCLEOTIDE SEQUENCE [LARGE SCALE GENOMIC DNA]</scope>
    <source>
        <strain evidence="2 3">Xinb3</strain>
        <tissue evidence="2">Complete organism</tissue>
    </source>
</reference>
<protein>
    <submittedName>
        <fullName evidence="2">Uncharacterized protein</fullName>
    </submittedName>
</protein>
<evidence type="ECO:0000313" key="2">
    <source>
        <dbReference type="EMBL" id="KZR99892.1"/>
    </source>
</evidence>
<feature type="region of interest" description="Disordered" evidence="1">
    <location>
        <begin position="54"/>
        <end position="74"/>
    </location>
</feature>
<proteinExistence type="predicted"/>